<feature type="region of interest" description="Disordered" evidence="1">
    <location>
        <begin position="231"/>
        <end position="263"/>
    </location>
</feature>
<name>A0A2T3B155_AMORE</name>
<dbReference type="SUPFAM" id="SSF52540">
    <property type="entry name" value="P-loop containing nucleoside triphosphate hydrolases"/>
    <property type="match status" value="1"/>
</dbReference>
<dbReference type="Proteomes" id="UP000241818">
    <property type="component" value="Unassembled WGS sequence"/>
</dbReference>
<dbReference type="EMBL" id="KZ679011">
    <property type="protein sequence ID" value="PSS18278.1"/>
    <property type="molecule type" value="Genomic_DNA"/>
</dbReference>
<evidence type="ECO:0008006" key="4">
    <source>
        <dbReference type="Google" id="ProtNLM"/>
    </source>
</evidence>
<keyword evidence="3" id="KW-1185">Reference proteome</keyword>
<organism evidence="2 3">
    <name type="scientific">Amorphotheca resinae ATCC 22711</name>
    <dbReference type="NCBI Taxonomy" id="857342"/>
    <lineage>
        <taxon>Eukaryota</taxon>
        <taxon>Fungi</taxon>
        <taxon>Dikarya</taxon>
        <taxon>Ascomycota</taxon>
        <taxon>Pezizomycotina</taxon>
        <taxon>Leotiomycetes</taxon>
        <taxon>Helotiales</taxon>
        <taxon>Amorphothecaceae</taxon>
        <taxon>Amorphotheca</taxon>
    </lineage>
</organism>
<evidence type="ECO:0000313" key="2">
    <source>
        <dbReference type="EMBL" id="PSS18278.1"/>
    </source>
</evidence>
<dbReference type="InterPro" id="IPR027417">
    <property type="entry name" value="P-loop_NTPase"/>
</dbReference>
<dbReference type="STRING" id="857342.A0A2T3B155"/>
<dbReference type="RefSeq" id="XP_024720630.1">
    <property type="nucleotide sequence ID" value="XM_024860718.1"/>
</dbReference>
<sequence length="468" mass="51231">MPVLEHVGRVLAEDSEQLFPQYGLLGGLSDVLIDDTVREVPFPSKGQDPRVFFNISAPSSTFICGSQGSGKSHTLSCLLENCLFPSDASKLPHPLTGLVFHYDTFISDDGGSPCEAAFLSSNPNITVRVLCSPTNRAYHALNVQIEPLRINQSDLNTKRILDLMAVSHDDGPVPLYMHTIYRILRDMRMEQQERGITFDYSTFKRRILATDLTPSQLGPLKQRLDTLESFMPQAQTGSSQTDEKANWKGKEKKGKAKASERQGNNWTSVPGCLTIVDLSCPCVTPEGACSLFNIYLSIFLEESMTVGRVIALDKAHKYMNTSAEASTFTNTLLSTVRLQRHLGVRIIISTQEPTISPALLDLSSVTIVHRFTSPEWLHSLKSHLAGVASDLVDSEEGDWDTVRTKGRPTIAGKVFREVVKLRVGEALLFAPAAVIEGGPALQGLGAGFVKIRIRARLTTDGGTSVMAT</sequence>
<protein>
    <recommendedName>
        <fullName evidence="4">P-loop containing nucleoside triphosphate hydrolase protein</fullName>
    </recommendedName>
</protein>
<proteinExistence type="predicted"/>
<dbReference type="GeneID" id="36568799"/>
<gene>
    <name evidence="2" type="ORF">M430DRAFT_101537</name>
</gene>
<dbReference type="PANTHER" id="PTHR13884">
    <property type="entry name" value="DUF853 DOMAIN-CONTAINING PROTEIN"/>
    <property type="match status" value="1"/>
</dbReference>
<dbReference type="InParanoid" id="A0A2T3B155"/>
<evidence type="ECO:0000256" key="1">
    <source>
        <dbReference type="SAM" id="MobiDB-lite"/>
    </source>
</evidence>
<evidence type="ECO:0000313" key="3">
    <source>
        <dbReference type="Proteomes" id="UP000241818"/>
    </source>
</evidence>
<dbReference type="AlphaFoldDB" id="A0A2T3B155"/>
<dbReference type="InterPro" id="IPR053236">
    <property type="entry name" value="Cornifin"/>
</dbReference>
<dbReference type="Gene3D" id="3.40.50.300">
    <property type="entry name" value="P-loop containing nucleotide triphosphate hydrolases"/>
    <property type="match status" value="1"/>
</dbReference>
<dbReference type="OrthoDB" id="2316594at2759"/>
<accession>A0A2T3B155</accession>
<reference evidence="2 3" key="1">
    <citation type="journal article" date="2018" name="New Phytol.">
        <title>Comparative genomics and transcriptomics depict ericoid mycorrhizal fungi as versatile saprotrophs and plant mutualists.</title>
        <authorList>
            <person name="Martino E."/>
            <person name="Morin E."/>
            <person name="Grelet G.A."/>
            <person name="Kuo A."/>
            <person name="Kohler A."/>
            <person name="Daghino S."/>
            <person name="Barry K.W."/>
            <person name="Cichocki N."/>
            <person name="Clum A."/>
            <person name="Dockter R.B."/>
            <person name="Hainaut M."/>
            <person name="Kuo R.C."/>
            <person name="LaButti K."/>
            <person name="Lindahl B.D."/>
            <person name="Lindquist E.A."/>
            <person name="Lipzen A."/>
            <person name="Khouja H.R."/>
            <person name="Magnuson J."/>
            <person name="Murat C."/>
            <person name="Ohm R.A."/>
            <person name="Singer S.W."/>
            <person name="Spatafora J.W."/>
            <person name="Wang M."/>
            <person name="Veneault-Fourrey C."/>
            <person name="Henrissat B."/>
            <person name="Grigoriev I.V."/>
            <person name="Martin F.M."/>
            <person name="Perotto S."/>
        </authorList>
    </citation>
    <scope>NUCLEOTIDE SEQUENCE [LARGE SCALE GENOMIC DNA]</scope>
    <source>
        <strain evidence="2 3">ATCC 22711</strain>
    </source>
</reference>
<dbReference type="PANTHER" id="PTHR13884:SF16">
    <property type="entry name" value="AAA+ ATPASE DOMAIN-CONTAINING PROTEIN-RELATED"/>
    <property type="match status" value="1"/>
</dbReference>